<dbReference type="GO" id="GO:0005737">
    <property type="term" value="C:cytoplasm"/>
    <property type="evidence" value="ECO:0007669"/>
    <property type="project" value="TreeGrafter"/>
</dbReference>
<dbReference type="SUPFAM" id="SSF47203">
    <property type="entry name" value="Acyl-CoA dehydrogenase C-terminal domain-like"/>
    <property type="match status" value="1"/>
</dbReference>
<dbReference type="PANTHER" id="PTHR48083:SF13">
    <property type="entry name" value="ACYL-COA DEHYDROGENASE FAMILY MEMBER 11"/>
    <property type="match status" value="1"/>
</dbReference>
<dbReference type="EMBL" id="LQPH01000081">
    <property type="protein sequence ID" value="ORW27087.1"/>
    <property type="molecule type" value="Genomic_DNA"/>
</dbReference>
<dbReference type="SUPFAM" id="SSF56645">
    <property type="entry name" value="Acyl-CoA dehydrogenase NM domain-like"/>
    <property type="match status" value="1"/>
</dbReference>
<keyword evidence="4 8" id="KW-0285">Flavoprotein</keyword>
<dbReference type="Pfam" id="PF00441">
    <property type="entry name" value="Acyl-CoA_dh_1"/>
    <property type="match status" value="1"/>
</dbReference>
<dbReference type="GO" id="GO:0033539">
    <property type="term" value="P:fatty acid beta-oxidation using acyl-CoA dehydrogenase"/>
    <property type="evidence" value="ECO:0007669"/>
    <property type="project" value="TreeGrafter"/>
</dbReference>
<protein>
    <submittedName>
        <fullName evidence="12">Acyl-CoA dehydrogenase</fullName>
    </submittedName>
</protein>
<dbReference type="Gene3D" id="1.20.140.10">
    <property type="entry name" value="Butyryl-CoA Dehydrogenase, subunit A, domain 3"/>
    <property type="match status" value="1"/>
</dbReference>
<dbReference type="InterPro" id="IPR050741">
    <property type="entry name" value="Acyl-CoA_dehydrogenase"/>
</dbReference>
<dbReference type="Proteomes" id="UP000193781">
    <property type="component" value="Unassembled WGS sequence"/>
</dbReference>
<comment type="subunit">
    <text evidence="3">Homodimer.</text>
</comment>
<comment type="catalytic activity">
    <reaction evidence="7">
        <text>a 2,3-saturated acyl-CoA + A = a 2,3-dehydroacyl-CoA + AH2</text>
        <dbReference type="Rhea" id="RHEA:48608"/>
        <dbReference type="ChEBI" id="CHEBI:13193"/>
        <dbReference type="ChEBI" id="CHEBI:17499"/>
        <dbReference type="ChEBI" id="CHEBI:60015"/>
        <dbReference type="ChEBI" id="CHEBI:65111"/>
    </reaction>
</comment>
<feature type="domain" description="Acyl-CoA oxidase/dehydrogenase middle" evidence="10">
    <location>
        <begin position="135"/>
        <end position="214"/>
    </location>
</feature>
<dbReference type="InterPro" id="IPR009075">
    <property type="entry name" value="AcylCo_DH/oxidase_C"/>
</dbReference>
<evidence type="ECO:0000256" key="4">
    <source>
        <dbReference type="ARBA" id="ARBA00022630"/>
    </source>
</evidence>
<accession>A0A0F5NL39</accession>
<keyword evidence="13" id="KW-1185">Reference proteome</keyword>
<feature type="domain" description="Acyl-CoA dehydrogenase/oxidase N-terminal" evidence="11">
    <location>
        <begin position="9"/>
        <end position="130"/>
    </location>
</feature>
<reference evidence="12 13" key="1">
    <citation type="submission" date="2016-01" db="EMBL/GenBank/DDBJ databases">
        <title>The new phylogeny of the genus Mycobacterium.</title>
        <authorList>
            <person name="Tarcisio F."/>
            <person name="Conor M."/>
            <person name="Antonella G."/>
            <person name="Elisabetta G."/>
            <person name="Giulia F.S."/>
            <person name="Sara T."/>
            <person name="Anna F."/>
            <person name="Clotilde B."/>
            <person name="Roberto B."/>
            <person name="Veronica D.S."/>
            <person name="Fabio R."/>
            <person name="Monica P."/>
            <person name="Olivier J."/>
            <person name="Enrico T."/>
            <person name="Nicola S."/>
        </authorList>
    </citation>
    <scope>NUCLEOTIDE SEQUENCE [LARGE SCALE GENOMIC DNA]</scope>
    <source>
        <strain evidence="12 13">DSM 44803</strain>
    </source>
</reference>
<feature type="domain" description="Acyl-CoA dehydrogenase/oxidase C-terminal" evidence="9">
    <location>
        <begin position="247"/>
        <end position="396"/>
    </location>
</feature>
<organism evidence="12 13">
    <name type="scientific">Mycobacterium nebraskense</name>
    <dbReference type="NCBI Taxonomy" id="244292"/>
    <lineage>
        <taxon>Bacteria</taxon>
        <taxon>Bacillati</taxon>
        <taxon>Actinomycetota</taxon>
        <taxon>Actinomycetes</taxon>
        <taxon>Mycobacteriales</taxon>
        <taxon>Mycobacteriaceae</taxon>
        <taxon>Mycobacterium</taxon>
    </lineage>
</organism>
<comment type="cofactor">
    <cofactor evidence="1 8">
        <name>FAD</name>
        <dbReference type="ChEBI" id="CHEBI:57692"/>
    </cofactor>
</comment>
<evidence type="ECO:0000256" key="2">
    <source>
        <dbReference type="ARBA" id="ARBA00009347"/>
    </source>
</evidence>
<dbReference type="InterPro" id="IPR046373">
    <property type="entry name" value="Acyl-CoA_Oxase/DH_mid-dom_sf"/>
</dbReference>
<evidence type="ECO:0000259" key="10">
    <source>
        <dbReference type="Pfam" id="PF02770"/>
    </source>
</evidence>
<evidence type="ECO:0000313" key="12">
    <source>
        <dbReference type="EMBL" id="ORW27087.1"/>
    </source>
</evidence>
<comment type="similarity">
    <text evidence="2 8">Belongs to the acyl-CoA dehydrogenase family.</text>
</comment>
<dbReference type="GO" id="GO:0003995">
    <property type="term" value="F:acyl-CoA dehydrogenase activity"/>
    <property type="evidence" value="ECO:0007669"/>
    <property type="project" value="TreeGrafter"/>
</dbReference>
<dbReference type="OrthoDB" id="8876745at2"/>
<evidence type="ECO:0000256" key="8">
    <source>
        <dbReference type="RuleBase" id="RU362125"/>
    </source>
</evidence>
<dbReference type="InterPro" id="IPR037069">
    <property type="entry name" value="AcylCoA_DH/ox_N_sf"/>
</dbReference>
<dbReference type="Pfam" id="PF02770">
    <property type="entry name" value="Acyl-CoA_dh_M"/>
    <property type="match status" value="1"/>
</dbReference>
<keyword evidence="6 8" id="KW-0560">Oxidoreductase</keyword>
<dbReference type="InterPro" id="IPR013786">
    <property type="entry name" value="AcylCoA_DH/ox_N"/>
</dbReference>
<dbReference type="FunFam" id="2.40.110.10:FF:000002">
    <property type="entry name" value="Acyl-CoA dehydrogenase fadE12"/>
    <property type="match status" value="1"/>
</dbReference>
<evidence type="ECO:0000259" key="9">
    <source>
        <dbReference type="Pfam" id="PF00441"/>
    </source>
</evidence>
<dbReference type="InterPro" id="IPR006091">
    <property type="entry name" value="Acyl-CoA_Oxase/DH_mid-dom"/>
</dbReference>
<sequence>MAWDFETDAEYQALLDWADAFVRDEVEPLDLVWPGQEFVPLNDIRRKAIDPLKDQVRSKGMWATHLGPELGGQGHGQLKLALLNEILGRSMWAPIVFGCQAPDTGNAEIIAHYGTPEQKERYLQPLLDGELFSSYSMTEPQAGADPTRFETRAVRDGDDWIINGWKFFSSNAKTASFLIVMVVTNPEAGPYQGMSMFLVPTDTPGVDIVRNVGLYGEPDNEGFHALIHYDNVRVPAEALLGGEGQAFVIAQTRLGGGRIHHAMRTIGFAKQALDMMCERALSRETAGSRLSDKQFVQGFIADSYAQLQQFRLFVLYTAWEIDKYNDYKKVRKDIAAVKATMPTVLHDIAWRAMQVHGALGVSNEMPLFKMIHGAAAMGLVDGPTEVHKTTVARQVLRDYSPSDDLWPSQWLPKKREAARAKYAEFLELEVGNL</sequence>
<name>A0A0F5NL39_9MYCO</name>
<proteinExistence type="inferred from homology"/>
<dbReference type="InterPro" id="IPR036250">
    <property type="entry name" value="AcylCo_DH-like_C"/>
</dbReference>
<evidence type="ECO:0000256" key="3">
    <source>
        <dbReference type="ARBA" id="ARBA00011738"/>
    </source>
</evidence>
<dbReference type="STRING" id="244292.ABW17_02370"/>
<dbReference type="PANTHER" id="PTHR48083">
    <property type="entry name" value="MEDIUM-CHAIN SPECIFIC ACYL-COA DEHYDROGENASE, MITOCHONDRIAL-RELATED"/>
    <property type="match status" value="1"/>
</dbReference>
<dbReference type="GO" id="GO:0050660">
    <property type="term" value="F:flavin adenine dinucleotide binding"/>
    <property type="evidence" value="ECO:0007669"/>
    <property type="project" value="InterPro"/>
</dbReference>
<dbReference type="InterPro" id="IPR009100">
    <property type="entry name" value="AcylCoA_DH/oxidase_NM_dom_sf"/>
</dbReference>
<evidence type="ECO:0000256" key="6">
    <source>
        <dbReference type="ARBA" id="ARBA00023002"/>
    </source>
</evidence>
<gene>
    <name evidence="12" type="ORF">AWC17_29475</name>
</gene>
<evidence type="ECO:0000259" key="11">
    <source>
        <dbReference type="Pfam" id="PF02771"/>
    </source>
</evidence>
<dbReference type="RefSeq" id="WP_046181733.1">
    <property type="nucleotide sequence ID" value="NZ_JACKSS010000099.1"/>
</dbReference>
<dbReference type="Gene3D" id="1.10.540.10">
    <property type="entry name" value="Acyl-CoA dehydrogenase/oxidase, N-terminal domain"/>
    <property type="match status" value="1"/>
</dbReference>
<evidence type="ECO:0000313" key="13">
    <source>
        <dbReference type="Proteomes" id="UP000193781"/>
    </source>
</evidence>
<comment type="caution">
    <text evidence="12">The sequence shown here is derived from an EMBL/GenBank/DDBJ whole genome shotgun (WGS) entry which is preliminary data.</text>
</comment>
<dbReference type="AlphaFoldDB" id="A0A0F5NL39"/>
<evidence type="ECO:0000256" key="5">
    <source>
        <dbReference type="ARBA" id="ARBA00022827"/>
    </source>
</evidence>
<evidence type="ECO:0000256" key="7">
    <source>
        <dbReference type="ARBA" id="ARBA00052546"/>
    </source>
</evidence>
<evidence type="ECO:0000256" key="1">
    <source>
        <dbReference type="ARBA" id="ARBA00001974"/>
    </source>
</evidence>
<keyword evidence="5 8" id="KW-0274">FAD</keyword>
<dbReference type="Pfam" id="PF02771">
    <property type="entry name" value="Acyl-CoA_dh_N"/>
    <property type="match status" value="1"/>
</dbReference>
<dbReference type="Gene3D" id="2.40.110.10">
    <property type="entry name" value="Butyryl-CoA Dehydrogenase, subunit A, domain 2"/>
    <property type="match status" value="1"/>
</dbReference>